<proteinExistence type="predicted"/>
<keyword evidence="4" id="KW-1185">Reference proteome</keyword>
<evidence type="ECO:0000313" key="4">
    <source>
        <dbReference type="Proteomes" id="UP000696485"/>
    </source>
</evidence>
<feature type="compositionally biased region" description="Basic and acidic residues" evidence="1">
    <location>
        <begin position="475"/>
        <end position="488"/>
    </location>
</feature>
<evidence type="ECO:0000256" key="1">
    <source>
        <dbReference type="SAM" id="MobiDB-lite"/>
    </source>
</evidence>
<accession>A0A9P5VH19</accession>
<dbReference type="AlphaFoldDB" id="A0A9P5VH19"/>
<name>A0A9P5VH19_9FUNG</name>
<organism evidence="3 4">
    <name type="scientific">Podila minutissima</name>
    <dbReference type="NCBI Taxonomy" id="64525"/>
    <lineage>
        <taxon>Eukaryota</taxon>
        <taxon>Fungi</taxon>
        <taxon>Fungi incertae sedis</taxon>
        <taxon>Mucoromycota</taxon>
        <taxon>Mortierellomycotina</taxon>
        <taxon>Mortierellomycetes</taxon>
        <taxon>Mortierellales</taxon>
        <taxon>Mortierellaceae</taxon>
        <taxon>Podila</taxon>
    </lineage>
</organism>
<feature type="region of interest" description="Disordered" evidence="1">
    <location>
        <begin position="417"/>
        <end position="440"/>
    </location>
</feature>
<feature type="domain" description="DUF4484" evidence="2">
    <location>
        <begin position="260"/>
        <end position="396"/>
    </location>
</feature>
<dbReference type="EMBL" id="JAAAUY010001148">
    <property type="protein sequence ID" value="KAF9324130.1"/>
    <property type="molecule type" value="Genomic_DNA"/>
</dbReference>
<dbReference type="Pfam" id="PF14831">
    <property type="entry name" value="DUF4484"/>
    <property type="match status" value="1"/>
</dbReference>
<protein>
    <recommendedName>
        <fullName evidence="2">DUF4484 domain-containing protein</fullName>
    </recommendedName>
</protein>
<dbReference type="InterPro" id="IPR053056">
    <property type="entry name" value="Lipid_Metab_Assoc_Protein"/>
</dbReference>
<dbReference type="PANTHER" id="PTHR28153">
    <property type="entry name" value="PROTEIN, PUTATIVE-RELATED"/>
    <property type="match status" value="1"/>
</dbReference>
<gene>
    <name evidence="3" type="ORF">BG006_000832</name>
</gene>
<dbReference type="GO" id="GO:0005811">
    <property type="term" value="C:lipid droplet"/>
    <property type="evidence" value="ECO:0007669"/>
    <property type="project" value="TreeGrafter"/>
</dbReference>
<evidence type="ECO:0000259" key="2">
    <source>
        <dbReference type="Pfam" id="PF14831"/>
    </source>
</evidence>
<dbReference type="PANTHER" id="PTHR28153:SF1">
    <property type="entry name" value="DUF4484 DOMAIN-CONTAINING PROTEIN"/>
    <property type="match status" value="1"/>
</dbReference>
<dbReference type="InterPro" id="IPR018626">
    <property type="entry name" value="LCHN/Anr2"/>
</dbReference>
<dbReference type="Pfam" id="PF09804">
    <property type="entry name" value="DENND11"/>
    <property type="match status" value="1"/>
</dbReference>
<sequence length="560" mass="63873">MWSHVEQYADTEILSEYFNAHKTQPLPGSSSSNKRDSFRTFHRRRVNRSFTLSEPPIIPSQFLGDMPEPQESEEIHASHPSHYYLEHVLAMGPSIFVLWKAALLKKRILIYTPPPVETACLAGTTDKLFLFKPQLFDVLVEISASQPPQETYHIPKQTGPRISIVRESRGERSLKEVGPHLVDNRRYFTLFQQMSRSRRRQSSIQRRLRAEGSNMGTDYAWSGAHPENNGGVLSRESTLEVGQESGFKMSDTLRKMVTGGWWWWYGSDEDEEEYQPFLQENEQNHAVQDIVSDQRLSGAHLQILQRPHADSDTEAIRFFHHLTQTLLSDLGRLISYKETAAIFNQDDHDDDEGAHPVEITKEDMRDLGLDPLNDAEFVQELAQMYFGTQVEVQGGGLLWGCGQEYMGMIKRFLDQDGDQDDAQRHVRPKNTSDDTEAGDPQSLVIMIEDSPTVGPLVTTETLNAVSLRNQVQNQDQDKNPDQRPHQPEPEYDEGPVLLQYPVGDDFFATISVRVERGAKAAARCLPVNVRLKVDYKEVMPDHLGRLVSETVADEKQRLYE</sequence>
<feature type="region of interest" description="Disordered" evidence="1">
    <location>
        <begin position="470"/>
        <end position="495"/>
    </location>
</feature>
<reference evidence="3" key="1">
    <citation type="journal article" date="2020" name="Fungal Divers.">
        <title>Resolving the Mortierellaceae phylogeny through synthesis of multi-gene phylogenetics and phylogenomics.</title>
        <authorList>
            <person name="Vandepol N."/>
            <person name="Liber J."/>
            <person name="Desiro A."/>
            <person name="Na H."/>
            <person name="Kennedy M."/>
            <person name="Barry K."/>
            <person name="Grigoriev I.V."/>
            <person name="Miller A.N."/>
            <person name="O'Donnell K."/>
            <person name="Stajich J.E."/>
            <person name="Bonito G."/>
        </authorList>
    </citation>
    <scope>NUCLEOTIDE SEQUENCE</scope>
    <source>
        <strain evidence="3">NVP1</strain>
    </source>
</reference>
<dbReference type="Proteomes" id="UP000696485">
    <property type="component" value="Unassembled WGS sequence"/>
</dbReference>
<dbReference type="InterPro" id="IPR028115">
    <property type="entry name" value="DUF4484"/>
</dbReference>
<evidence type="ECO:0000313" key="3">
    <source>
        <dbReference type="EMBL" id="KAF9324130.1"/>
    </source>
</evidence>
<comment type="caution">
    <text evidence="3">The sequence shown here is derived from an EMBL/GenBank/DDBJ whole genome shotgun (WGS) entry which is preliminary data.</text>
</comment>